<dbReference type="EMBL" id="RDBE01000007">
    <property type="protein sequence ID" value="RLV49245.1"/>
    <property type="molecule type" value="Genomic_DNA"/>
</dbReference>
<keyword evidence="2" id="KW-0378">Hydrolase</keyword>
<reference evidence="2 3" key="1">
    <citation type="submission" date="2018-10" db="EMBL/GenBank/DDBJ databases">
        <title>Marmoricola sp. 4Q3S-7 whole genome shotgun sequence.</title>
        <authorList>
            <person name="Li F."/>
        </authorList>
    </citation>
    <scope>NUCLEOTIDE SEQUENCE [LARGE SCALE GENOMIC DNA]</scope>
    <source>
        <strain evidence="2 3">4Q3S-7</strain>
    </source>
</reference>
<dbReference type="GO" id="GO:0016787">
    <property type="term" value="F:hydrolase activity"/>
    <property type="evidence" value="ECO:0007669"/>
    <property type="project" value="UniProtKB-KW"/>
</dbReference>
<dbReference type="InterPro" id="IPR002925">
    <property type="entry name" value="Dienelactn_hydro"/>
</dbReference>
<feature type="domain" description="Dienelactone hydrolase" evidence="1">
    <location>
        <begin position="4"/>
        <end position="185"/>
    </location>
</feature>
<proteinExistence type="predicted"/>
<sequence length="186" mass="19724">MREIILFHHAQGLTDGVAAFADRLRAAGHTVHTPDLFEGRTFDTVEAGVAHAQEIGFDTVAARGVAAAERLPAEVVYAGMSLGVIPAEQLVVTRPGARGALFLHSAMPTSEFGGPWPVGVGLQIHAMTEDPWFDEDRPYAEQLVAEAGGELFSYPGRGHLFTDSSLAEYDAGATDLVLERAAALLG</sequence>
<dbReference type="Pfam" id="PF01738">
    <property type="entry name" value="DLH"/>
    <property type="match status" value="1"/>
</dbReference>
<keyword evidence="3" id="KW-1185">Reference proteome</keyword>
<protein>
    <submittedName>
        <fullName evidence="2">Dienelactone hydrolase</fullName>
    </submittedName>
</protein>
<comment type="caution">
    <text evidence="2">The sequence shown here is derived from an EMBL/GenBank/DDBJ whole genome shotgun (WGS) entry which is preliminary data.</text>
</comment>
<accession>A0A3L8P1Q5</accession>
<dbReference type="Gene3D" id="3.40.50.1820">
    <property type="entry name" value="alpha/beta hydrolase"/>
    <property type="match status" value="1"/>
</dbReference>
<dbReference type="SUPFAM" id="SSF53474">
    <property type="entry name" value="alpha/beta-Hydrolases"/>
    <property type="match status" value="1"/>
</dbReference>
<dbReference type="AlphaFoldDB" id="A0A3L8P1Q5"/>
<name>A0A3L8P1Q5_9ACTN</name>
<evidence type="ECO:0000313" key="2">
    <source>
        <dbReference type="EMBL" id="RLV49245.1"/>
    </source>
</evidence>
<dbReference type="InterPro" id="IPR029058">
    <property type="entry name" value="AB_hydrolase_fold"/>
</dbReference>
<evidence type="ECO:0000313" key="3">
    <source>
        <dbReference type="Proteomes" id="UP000281708"/>
    </source>
</evidence>
<dbReference type="Proteomes" id="UP000281708">
    <property type="component" value="Unassembled WGS sequence"/>
</dbReference>
<dbReference type="OrthoDB" id="2834584at2"/>
<evidence type="ECO:0000259" key="1">
    <source>
        <dbReference type="Pfam" id="PF01738"/>
    </source>
</evidence>
<dbReference type="RefSeq" id="WP_121806347.1">
    <property type="nucleotide sequence ID" value="NZ_RDBE01000007.1"/>
</dbReference>
<gene>
    <name evidence="2" type="ORF">D9V37_11910</name>
</gene>
<organism evidence="2 3">
    <name type="scientific">Nocardioides mangrovicus</name>
    <dbReference type="NCBI Taxonomy" id="2478913"/>
    <lineage>
        <taxon>Bacteria</taxon>
        <taxon>Bacillati</taxon>
        <taxon>Actinomycetota</taxon>
        <taxon>Actinomycetes</taxon>
        <taxon>Propionibacteriales</taxon>
        <taxon>Nocardioidaceae</taxon>
        <taxon>Nocardioides</taxon>
    </lineage>
</organism>